<gene>
    <name evidence="1" type="ORF">ALO_12796</name>
</gene>
<name>F7NKE6_9FIRM</name>
<dbReference type="AlphaFoldDB" id="F7NKE6"/>
<accession>F7NKE6</accession>
<proteinExistence type="predicted"/>
<reference evidence="1 2" key="1">
    <citation type="journal article" date="2011" name="EMBO J.">
        <title>Structural diversity of bacterial flagellar motors.</title>
        <authorList>
            <person name="Chen S."/>
            <person name="Beeby M."/>
            <person name="Murphy G.E."/>
            <person name="Leadbetter J.R."/>
            <person name="Hendrixson D.R."/>
            <person name="Briegel A."/>
            <person name="Li Z."/>
            <person name="Shi J."/>
            <person name="Tocheva E.I."/>
            <person name="Muller A."/>
            <person name="Dobro M.J."/>
            <person name="Jensen G.J."/>
        </authorList>
    </citation>
    <scope>NUCLEOTIDE SEQUENCE [LARGE SCALE GENOMIC DNA]</scope>
    <source>
        <strain evidence="1 2">DSM 6540</strain>
    </source>
</reference>
<comment type="caution">
    <text evidence="1">The sequence shown here is derived from an EMBL/GenBank/DDBJ whole genome shotgun (WGS) entry which is preliminary data.</text>
</comment>
<evidence type="ECO:0000313" key="2">
    <source>
        <dbReference type="Proteomes" id="UP000003240"/>
    </source>
</evidence>
<keyword evidence="2" id="KW-1185">Reference proteome</keyword>
<protein>
    <submittedName>
        <fullName evidence="1">Uncharacterized protein</fullName>
    </submittedName>
</protein>
<evidence type="ECO:0000313" key="1">
    <source>
        <dbReference type="EMBL" id="EGO63587.1"/>
    </source>
</evidence>
<dbReference type="RefSeq" id="WP_004096267.1">
    <property type="nucleotide sequence ID" value="NZ_AFGF01000107.1"/>
</dbReference>
<organism evidence="1 2">
    <name type="scientific">Acetonema longum DSM 6540</name>
    <dbReference type="NCBI Taxonomy" id="1009370"/>
    <lineage>
        <taxon>Bacteria</taxon>
        <taxon>Bacillati</taxon>
        <taxon>Bacillota</taxon>
        <taxon>Negativicutes</taxon>
        <taxon>Acetonemataceae</taxon>
        <taxon>Acetonema</taxon>
    </lineage>
</organism>
<dbReference type="EMBL" id="AFGF01000107">
    <property type="protein sequence ID" value="EGO63587.1"/>
    <property type="molecule type" value="Genomic_DNA"/>
</dbReference>
<dbReference type="STRING" id="1009370.ALO_12796"/>
<dbReference type="Proteomes" id="UP000003240">
    <property type="component" value="Unassembled WGS sequence"/>
</dbReference>
<sequence length="95" mass="10331">MSGIVVTAEVDVDVTAVEIVDQLEDQELIDELQERGYMTSGSSLMDISNFLESERGAQVFRTCIDDTFSLFIDGGDRAPKSVSGRGVATVIIIKE</sequence>